<dbReference type="Pfam" id="PF00650">
    <property type="entry name" value="CRAL_TRIO"/>
    <property type="match status" value="1"/>
</dbReference>
<accession>A0A9I9CT70</accession>
<dbReference type="Gene3D" id="3.40.525.10">
    <property type="entry name" value="CRAL-TRIO lipid binding domain"/>
    <property type="match status" value="1"/>
</dbReference>
<evidence type="ECO:0000259" key="1">
    <source>
        <dbReference type="PROSITE" id="PS50191"/>
    </source>
</evidence>
<dbReference type="InterPro" id="IPR001251">
    <property type="entry name" value="CRAL-TRIO_dom"/>
</dbReference>
<dbReference type="Gramene" id="MELO3C008005.2.1">
    <property type="protein sequence ID" value="MELO3C008005.2.1"/>
    <property type="gene ID" value="MELO3C008005.2"/>
</dbReference>
<dbReference type="InterPro" id="IPR036273">
    <property type="entry name" value="CRAL/TRIO_N_dom_sf"/>
</dbReference>
<evidence type="ECO:0000313" key="2">
    <source>
        <dbReference type="EnsemblPlants" id="MELO3C008005.2.1"/>
    </source>
</evidence>
<protein>
    <recommendedName>
        <fullName evidence="1">CRAL-TRIO domain-containing protein</fullName>
    </recommendedName>
</protein>
<organism evidence="2">
    <name type="scientific">Cucumis melo</name>
    <name type="common">Muskmelon</name>
    <dbReference type="NCBI Taxonomy" id="3656"/>
    <lineage>
        <taxon>Eukaryota</taxon>
        <taxon>Viridiplantae</taxon>
        <taxon>Streptophyta</taxon>
        <taxon>Embryophyta</taxon>
        <taxon>Tracheophyta</taxon>
        <taxon>Spermatophyta</taxon>
        <taxon>Magnoliopsida</taxon>
        <taxon>eudicotyledons</taxon>
        <taxon>Gunneridae</taxon>
        <taxon>Pentapetalae</taxon>
        <taxon>rosids</taxon>
        <taxon>fabids</taxon>
        <taxon>Cucurbitales</taxon>
        <taxon>Cucurbitaceae</taxon>
        <taxon>Benincaseae</taxon>
        <taxon>Cucumis</taxon>
    </lineage>
</organism>
<dbReference type="PANTHER" id="PTHR46226">
    <property type="entry name" value="CRAL-TRIO DOMAIN-CONTAINING PROTEIN"/>
    <property type="match status" value="1"/>
</dbReference>
<feature type="domain" description="CRAL-TRIO" evidence="1">
    <location>
        <begin position="61"/>
        <end position="232"/>
    </location>
</feature>
<dbReference type="PANTHER" id="PTHR46226:SF6">
    <property type="entry name" value="SEC14P-LIKE PHOSPHATIDYLINOSITOL TRANSFER FAMILY PROTEIN"/>
    <property type="match status" value="1"/>
</dbReference>
<dbReference type="PROSITE" id="PS50191">
    <property type="entry name" value="CRAL_TRIO"/>
    <property type="match status" value="1"/>
</dbReference>
<dbReference type="CDD" id="cd00170">
    <property type="entry name" value="SEC14"/>
    <property type="match status" value="1"/>
</dbReference>
<dbReference type="AlphaFoldDB" id="A0A9I9CT70"/>
<dbReference type="InterPro" id="IPR011074">
    <property type="entry name" value="CRAL/TRIO_N_dom"/>
</dbReference>
<sequence>MGINPQEAIKKLRALMDRVDQPMKKSFQNVHQGFITETLERFLKAREYDVAKAHKMKPILPADVYRAVRDSQLVGLSGYSKEGLPVFAIGVGLSALDKATVNDYVQSHIQINEYRDRVILPSASKKYGRPITTCVKILDMTGLKLSALGHTKLLTILSTIDDLNYPERTTAYYIVNAPYVFSSCWKVIKPLLHERTRKKVQVLPGCGKEELLKIMDYTSLPHFCKRESSLSSRSSARQGGNNCYSLDHLFHQQLYNYIKQQSLINEPVEPIRKGSFQVNLQVPASKSKGTAKTIETELLEKGEDLKNGATEDANGGPGPWNTLIEIIEPGPSLIGGDELANVEDFASIAEIQRLPLSWIKRTRDLRLRF</sequence>
<dbReference type="SMART" id="SM00516">
    <property type="entry name" value="SEC14"/>
    <property type="match status" value="1"/>
</dbReference>
<dbReference type="SUPFAM" id="SSF46938">
    <property type="entry name" value="CRAL/TRIO N-terminal domain"/>
    <property type="match status" value="1"/>
</dbReference>
<proteinExistence type="predicted"/>
<dbReference type="Pfam" id="PF03765">
    <property type="entry name" value="CRAL_TRIO_N"/>
    <property type="match status" value="1"/>
</dbReference>
<dbReference type="EnsemblPlants" id="MELO3C008005.2.1">
    <property type="protein sequence ID" value="MELO3C008005.2.1"/>
    <property type="gene ID" value="MELO3C008005.2"/>
</dbReference>
<dbReference type="InterPro" id="IPR036865">
    <property type="entry name" value="CRAL-TRIO_dom_sf"/>
</dbReference>
<name>A0A9I9CT70_CUCME</name>
<dbReference type="SUPFAM" id="SSF52087">
    <property type="entry name" value="CRAL/TRIO domain"/>
    <property type="match status" value="1"/>
</dbReference>
<reference evidence="2" key="1">
    <citation type="submission" date="2023-03" db="UniProtKB">
        <authorList>
            <consortium name="EnsemblPlants"/>
        </authorList>
    </citation>
    <scope>IDENTIFICATION</scope>
</reference>